<evidence type="ECO:0000259" key="1">
    <source>
        <dbReference type="Pfam" id="PF21837"/>
    </source>
</evidence>
<dbReference type="RefSeq" id="WP_283346557.1">
    <property type="nucleotide sequence ID" value="NZ_JASHIF010000027.1"/>
</dbReference>
<dbReference type="Proteomes" id="UP001236507">
    <property type="component" value="Unassembled WGS sequence"/>
</dbReference>
<gene>
    <name evidence="2" type="ORF">QM524_23905</name>
</gene>
<name>A0ABT6YFD0_9BACT</name>
<evidence type="ECO:0000313" key="2">
    <source>
        <dbReference type="EMBL" id="MDI9862289.1"/>
    </source>
</evidence>
<feature type="domain" description="DUF6896" evidence="1">
    <location>
        <begin position="86"/>
        <end position="192"/>
    </location>
</feature>
<dbReference type="EMBL" id="JASHIF010000027">
    <property type="protein sequence ID" value="MDI9862289.1"/>
    <property type="molecule type" value="Genomic_DNA"/>
</dbReference>
<dbReference type="Pfam" id="PF21837">
    <property type="entry name" value="DUF6896"/>
    <property type="match status" value="1"/>
</dbReference>
<evidence type="ECO:0000313" key="3">
    <source>
        <dbReference type="Proteomes" id="UP001236507"/>
    </source>
</evidence>
<dbReference type="InterPro" id="IPR054191">
    <property type="entry name" value="DUF6896"/>
</dbReference>
<keyword evidence="3" id="KW-1185">Reference proteome</keyword>
<accession>A0ABT6YFD0</accession>
<organism evidence="2 3">
    <name type="scientific">Flectobacillus roseus</name>
    <dbReference type="NCBI Taxonomy" id="502259"/>
    <lineage>
        <taxon>Bacteria</taxon>
        <taxon>Pseudomonadati</taxon>
        <taxon>Bacteroidota</taxon>
        <taxon>Cytophagia</taxon>
        <taxon>Cytophagales</taxon>
        <taxon>Flectobacillaceae</taxon>
        <taxon>Flectobacillus</taxon>
    </lineage>
</organism>
<comment type="caution">
    <text evidence="2">The sequence shown here is derived from an EMBL/GenBank/DDBJ whole genome shotgun (WGS) entry which is preliminary data.</text>
</comment>
<proteinExistence type="predicted"/>
<protein>
    <recommendedName>
        <fullName evidence="1">DUF6896 domain-containing protein</fullName>
    </recommendedName>
</protein>
<sequence>MNRTTDIIIINSVEKIPALDTIRSIPREQTLKLIFEKEVQNLREATGQQLRTNLKGFYVGIHTLEPEIRIAKLITDLEIEENQDFFEQCAKDYRALGEELIDMLVDKLDLKLNKDFPLETFNQLIREQKGNGTIGDWEYNIHGFHCSFDNTKTHQSIEVPLVFGQEFGDLDPYFFSLYIKSTDKYKPLPVDIFEDYADGLRINEKMLALGKFERIISNLGGHFGTVVSDRKKVEIKSNLELEKMYQK</sequence>
<reference evidence="2 3" key="1">
    <citation type="submission" date="2023-05" db="EMBL/GenBank/DDBJ databases">
        <title>Novel species of genus Flectobacillus isolated from stream in China.</title>
        <authorList>
            <person name="Lu H."/>
        </authorList>
    </citation>
    <scope>NUCLEOTIDE SEQUENCE [LARGE SCALE GENOMIC DNA]</scope>
    <source>
        <strain evidence="2 3">KCTC 42575</strain>
    </source>
</reference>